<evidence type="ECO:0000313" key="1">
    <source>
        <dbReference type="EMBL" id="CAK7937978.1"/>
    </source>
</evidence>
<name>A0AAV1UXM6_9STRA</name>
<reference evidence="1" key="1">
    <citation type="submission" date="2024-01" db="EMBL/GenBank/DDBJ databases">
        <authorList>
            <person name="Webb A."/>
        </authorList>
    </citation>
    <scope>NUCLEOTIDE SEQUENCE</scope>
    <source>
        <strain evidence="1">Pm1</strain>
    </source>
</reference>
<gene>
    <name evidence="1" type="ORF">PM001_LOCUS23128</name>
</gene>
<evidence type="ECO:0000313" key="2">
    <source>
        <dbReference type="Proteomes" id="UP001162060"/>
    </source>
</evidence>
<accession>A0AAV1UXM6</accession>
<dbReference type="Proteomes" id="UP001162060">
    <property type="component" value="Unassembled WGS sequence"/>
</dbReference>
<sequence>MLELWERNSGARKKGVVMGFSMKKNFRAQLFGNDEADDGFAHCGNSSLHVELGTGKSVVYKNFAPEIALHGSSLDLVASGRSRSINACYAKHHSLGSPTLTRKRT</sequence>
<dbReference type="EMBL" id="CAKLBY020000228">
    <property type="protein sequence ID" value="CAK7937978.1"/>
    <property type="molecule type" value="Genomic_DNA"/>
</dbReference>
<proteinExistence type="predicted"/>
<dbReference type="AlphaFoldDB" id="A0AAV1UXM6"/>
<protein>
    <submittedName>
        <fullName evidence="1">Uncharacterized protein</fullName>
    </submittedName>
</protein>
<comment type="caution">
    <text evidence="1">The sequence shown here is derived from an EMBL/GenBank/DDBJ whole genome shotgun (WGS) entry which is preliminary data.</text>
</comment>
<organism evidence="1 2">
    <name type="scientific">Peronospora matthiolae</name>
    <dbReference type="NCBI Taxonomy" id="2874970"/>
    <lineage>
        <taxon>Eukaryota</taxon>
        <taxon>Sar</taxon>
        <taxon>Stramenopiles</taxon>
        <taxon>Oomycota</taxon>
        <taxon>Peronosporomycetes</taxon>
        <taxon>Peronosporales</taxon>
        <taxon>Peronosporaceae</taxon>
        <taxon>Peronospora</taxon>
    </lineage>
</organism>